<comment type="subcellular location">
    <subcellularLocation>
        <location evidence="1">Membrane</location>
        <topology evidence="1">Multi-pass membrane protein</topology>
    </subcellularLocation>
</comment>
<organism evidence="8 9">
    <name type="scientific">Azorhizobium caulinodans (strain ATCC 43989 / DSM 5975 / JCM 20966 / LMG 6465 / NBRC 14845 / NCIMB 13405 / ORS 571)</name>
    <dbReference type="NCBI Taxonomy" id="438753"/>
    <lineage>
        <taxon>Bacteria</taxon>
        <taxon>Pseudomonadati</taxon>
        <taxon>Pseudomonadota</taxon>
        <taxon>Alphaproteobacteria</taxon>
        <taxon>Hyphomicrobiales</taxon>
        <taxon>Xanthobacteraceae</taxon>
        <taxon>Azorhizobium</taxon>
    </lineage>
</organism>
<keyword evidence="3 8" id="KW-0808">Transferase</keyword>
<proteinExistence type="predicted"/>
<dbReference type="Gene3D" id="3.90.550.10">
    <property type="entry name" value="Spore Coat Polysaccharide Biosynthesis Protein SpsA, Chain A"/>
    <property type="match status" value="1"/>
</dbReference>
<feature type="transmembrane region" description="Helical" evidence="7">
    <location>
        <begin position="542"/>
        <end position="566"/>
    </location>
</feature>
<protein>
    <submittedName>
        <fullName evidence="8">Putative glycosyltransferase</fullName>
    </submittedName>
</protein>
<gene>
    <name evidence="8" type="ordered locus">AZC_0377</name>
</gene>
<name>A8IJY6_AZOC5</name>
<dbReference type="PANTHER" id="PTHR43867:SF2">
    <property type="entry name" value="CELLULOSE SYNTHASE CATALYTIC SUBUNIT A [UDP-FORMING]"/>
    <property type="match status" value="1"/>
</dbReference>
<reference evidence="8 9" key="6">
    <citation type="journal article" date="2011" name="Appl. Environ. Microbiol.">
        <title>Involvement of the azorhizobial chromosome partition gene (parA) in the onset of bacteroid differentiation during Sesbania rostrata stem nodule development.</title>
        <authorList>
            <person name="Liu CT."/>
            <person name="Lee KB."/>
            <person name="Wang YS."/>
            <person name="Peng MH."/>
            <person name="Lee KT."/>
            <person name="Suzuki S."/>
            <person name="Suzuki T."/>
            <person name="Oyaizu H."/>
        </authorList>
    </citation>
    <scope>NUCLEOTIDE SEQUENCE [LARGE SCALE GENOMIC DNA]</scope>
    <source>
        <strain evidence="9">ATCC 43989 / DSM 5975 / JCM 20966 / LMG 6465 / NBRC 14845 / NCIMB 13405 / ORS 571</strain>
    </source>
</reference>
<dbReference type="PANTHER" id="PTHR43867">
    <property type="entry name" value="CELLULOSE SYNTHASE CATALYTIC SUBUNIT A [UDP-FORMING]"/>
    <property type="match status" value="1"/>
</dbReference>
<dbReference type="Pfam" id="PF13641">
    <property type="entry name" value="Glyco_tranf_2_3"/>
    <property type="match status" value="1"/>
</dbReference>
<keyword evidence="4 7" id="KW-0812">Transmembrane</keyword>
<dbReference type="KEGG" id="azc:AZC_0377"/>
<feature type="transmembrane region" description="Helical" evidence="7">
    <location>
        <begin position="504"/>
        <end position="530"/>
    </location>
</feature>
<keyword evidence="5 7" id="KW-1133">Transmembrane helix</keyword>
<accession>A8IJY6</accession>
<reference evidence="8 9" key="3">
    <citation type="journal article" date="2008" name="BMC Genomics">
        <title>The genome of the versatile nitrogen fixer Azorhizobium caulinodans ORS571.</title>
        <authorList>
            <person name="Lee KB."/>
            <person name="Backer P.D."/>
            <person name="Aono T."/>
            <person name="Liu CT."/>
            <person name="Suzuki S."/>
            <person name="Suzuki T."/>
            <person name="Kaneko T."/>
            <person name="Yamada M."/>
            <person name="Tabata S."/>
            <person name="Kupfer D.M."/>
            <person name="Najar F.Z."/>
            <person name="Wiley G.B."/>
            <person name="Roe B."/>
            <person name="Binnewies T.T."/>
            <person name="Ussery D.W."/>
            <person name="D'Haeze W."/>
            <person name="Herder J.D."/>
            <person name="Gevers D."/>
            <person name="Vereecke D."/>
            <person name="Holsters M."/>
            <person name="Oyaizu H."/>
        </authorList>
    </citation>
    <scope>NUCLEOTIDE SEQUENCE [LARGE SCALE GENOMIC DNA]</scope>
    <source>
        <strain evidence="9">ATCC 43989 / DSM 5975 / JCM 20966 / LMG 6465 / NBRC 14845 / NCIMB 13405 / ORS 571</strain>
    </source>
</reference>
<evidence type="ECO:0000256" key="1">
    <source>
        <dbReference type="ARBA" id="ARBA00004141"/>
    </source>
</evidence>
<evidence type="ECO:0000256" key="5">
    <source>
        <dbReference type="ARBA" id="ARBA00022989"/>
    </source>
</evidence>
<reference evidence="8 9" key="4">
    <citation type="journal article" date="2009" name="Appl. Environ. Microbiol.">
        <title>Comparative genome-wide transcriptional profiling of Azorhizobium caulinodans ORS571 grown under free-living and symbiotic conditions.</title>
        <authorList>
            <person name="Tsukada S."/>
            <person name="Aono T."/>
            <person name="Akiba N."/>
            <person name="Lee KB."/>
            <person name="Liu CT."/>
            <person name="Toyazaki H."/>
            <person name="Oyaizu H."/>
        </authorList>
    </citation>
    <scope>NUCLEOTIDE SEQUENCE [LARGE SCALE GENOMIC DNA]</scope>
    <source>
        <strain evidence="9">ATCC 43989 / DSM 5975 / JCM 20966 / LMG 6465 / NBRC 14845 / NCIMB 13405 / ORS 571</strain>
    </source>
</reference>
<keyword evidence="2" id="KW-0328">Glycosyltransferase</keyword>
<dbReference type="InterPro" id="IPR029044">
    <property type="entry name" value="Nucleotide-diphossugar_trans"/>
</dbReference>
<dbReference type="HOGENOM" id="CLU_020629_0_0_5"/>
<dbReference type="GO" id="GO:0016020">
    <property type="term" value="C:membrane"/>
    <property type="evidence" value="ECO:0007669"/>
    <property type="project" value="UniProtKB-SubCell"/>
</dbReference>
<dbReference type="CAZy" id="GT2">
    <property type="family name" value="Glycosyltransferase Family 2"/>
</dbReference>
<evidence type="ECO:0000256" key="6">
    <source>
        <dbReference type="ARBA" id="ARBA00023136"/>
    </source>
</evidence>
<evidence type="ECO:0000313" key="8">
    <source>
        <dbReference type="EMBL" id="BAF86375.1"/>
    </source>
</evidence>
<keyword evidence="9" id="KW-1185">Reference proteome</keyword>
<dbReference type="SUPFAM" id="SSF53448">
    <property type="entry name" value="Nucleotide-diphospho-sugar transferases"/>
    <property type="match status" value="1"/>
</dbReference>
<dbReference type="EMBL" id="AP009384">
    <property type="protein sequence ID" value="BAF86375.1"/>
    <property type="molecule type" value="Genomic_DNA"/>
</dbReference>
<dbReference type="RefSeq" id="WP_012168908.1">
    <property type="nucleotide sequence ID" value="NC_009937.1"/>
</dbReference>
<dbReference type="AlphaFoldDB" id="A8IJY6"/>
<dbReference type="InterPro" id="IPR050321">
    <property type="entry name" value="Glycosyltr_2/OpgH_subfam"/>
</dbReference>
<evidence type="ECO:0000313" key="9">
    <source>
        <dbReference type="Proteomes" id="UP000000270"/>
    </source>
</evidence>
<evidence type="ECO:0000256" key="2">
    <source>
        <dbReference type="ARBA" id="ARBA00022676"/>
    </source>
</evidence>
<sequence>MVGEAASDRKRTFYAKADALSPPSRWPVELQALHGTLPDSLIDWAAARARDLRVGGDEVLICAGLLTGPQASARLAAHLGLALQPPDVPLPVPPDLAPTVLRLQTFQTPPEDDLPGYVIAARGLYARRLASALREDPTLKRRARVIATEHLHGTLARQCADGIGRAAAFDLRAHRPDVSAGTIRFTRRMLLPATMAGAAVATAGLSAPLETLLIVQSLLSSIFLASATLRIATCLARPEEPPPLGLPDAALPLYSIIVPLYREERVLPRLVRALQAIDYPPEKLDIKIVVEPDDAPVHAALARMALPPWFEIIVAPDVGPRTKPKALNCALPFTRGSFVVVFDAEDVPDPDQLKRALAAFRQGGRNLACVQARLSVENADETWISRLFAAEYAGQFDVLLPGLAQLRMPILLGGTSNHFRRSMLELIGAWDPYNVTEDADLGVRLARAGWTTAVIGSSTAEEAPITRAAWMRQRTRWLKGWAQTLLVHGRQPLRLVRELGWGNLVPLLLLTAGPFASALLHPLCVAWLIADVVRGVFLTTPGTTLGVVATALSLTNLAIGYGAAAWSCGLGLKRRGQFALAPILILLPFYWLLLSVAAWRAVVQLIVRPYWWDKTEHGLGRLRPQAPLPAGAPARAPAGILTDSA</sequence>
<evidence type="ECO:0000256" key="7">
    <source>
        <dbReference type="SAM" id="Phobius"/>
    </source>
</evidence>
<keyword evidence="6 7" id="KW-0472">Membrane</keyword>
<dbReference type="eggNOG" id="COG1215">
    <property type="taxonomic scope" value="Bacteria"/>
</dbReference>
<evidence type="ECO:0000256" key="3">
    <source>
        <dbReference type="ARBA" id="ARBA00022679"/>
    </source>
</evidence>
<reference evidence="8 9" key="5">
    <citation type="journal article" date="2010" name="Appl. Environ. Microbiol.">
        <title>phrR-like gene praR of Azorhizobium caulinodans ORS571 is essential for symbiosis with Sesbania rostrata and is involved in expression of reb genes.</title>
        <authorList>
            <person name="Akiba N."/>
            <person name="Aono T."/>
            <person name="Toyazaki H."/>
            <person name="Sato S."/>
            <person name="Oyaizu H."/>
        </authorList>
    </citation>
    <scope>NUCLEOTIDE SEQUENCE [LARGE SCALE GENOMIC DNA]</scope>
    <source>
        <strain evidence="9">ATCC 43989 / DSM 5975 / JCM 20966 / LMG 6465 / NBRC 14845 / NCIMB 13405 / ORS 571</strain>
    </source>
</reference>
<dbReference type="Proteomes" id="UP000000270">
    <property type="component" value="Chromosome"/>
</dbReference>
<reference evidence="8 9" key="1">
    <citation type="journal article" date="2007" name="Appl. Environ. Microbiol.">
        <title>Rhizobial factors required for stem nodule maturation and maintenance in Sesbania rostrata-Azorhizobium caulinodans ORS571 symbiosis.</title>
        <authorList>
            <person name="Suzuki S."/>
            <person name="Aono T."/>
            <person name="Lee KB."/>
            <person name="Suzuki T."/>
            <person name="Liu CT."/>
            <person name="Miwa H."/>
            <person name="Wakao S."/>
            <person name="Iki T."/>
            <person name="Oyaizu H."/>
        </authorList>
    </citation>
    <scope>NUCLEOTIDE SEQUENCE [LARGE SCALE GENOMIC DNA]</scope>
    <source>
        <strain evidence="9">ATCC 43989 / DSM 5975 / JCM 20966 / LMG 6465 / NBRC 14845 / NCIMB 13405 / ORS 571</strain>
    </source>
</reference>
<dbReference type="GO" id="GO:0016757">
    <property type="term" value="F:glycosyltransferase activity"/>
    <property type="evidence" value="ECO:0007669"/>
    <property type="project" value="UniProtKB-KW"/>
</dbReference>
<feature type="transmembrane region" description="Helical" evidence="7">
    <location>
        <begin position="578"/>
        <end position="602"/>
    </location>
</feature>
<evidence type="ECO:0000256" key="4">
    <source>
        <dbReference type="ARBA" id="ARBA00022692"/>
    </source>
</evidence>
<reference evidence="9" key="2">
    <citation type="submission" date="2007-04" db="EMBL/GenBank/DDBJ databases">
        <title>Complete genome sequence of the nitrogen-fixing bacterium Azorhizobium caulinodans ORS571.</title>
        <authorList>
            <person name="Lee K.B."/>
            <person name="Backer P.D."/>
            <person name="Aono T."/>
            <person name="Liu C.T."/>
            <person name="Suzuki S."/>
            <person name="Suzuki T."/>
            <person name="Kaneko T."/>
            <person name="Yamada M."/>
            <person name="Tabata S."/>
            <person name="Kupfer D.M."/>
            <person name="Najar F.Z."/>
            <person name="Wiley G.B."/>
            <person name="Roe B."/>
            <person name="Binnewies T."/>
            <person name="Ussery D."/>
            <person name="Vereecke D."/>
            <person name="Gevers D."/>
            <person name="Holsters M."/>
            <person name="Oyaizu H."/>
        </authorList>
    </citation>
    <scope>NUCLEOTIDE SEQUENCE [LARGE SCALE GENOMIC DNA]</scope>
    <source>
        <strain evidence="9">ATCC 43989 / DSM 5975 / JCM 20966 / LMG 6465 / NBRC 14845 / NCIMB 13405 / ORS 571</strain>
    </source>
</reference>
<dbReference type="STRING" id="438753.AZC_0377"/>